<evidence type="ECO:0000256" key="1">
    <source>
        <dbReference type="SAM" id="MobiDB-lite"/>
    </source>
</evidence>
<comment type="caution">
    <text evidence="2">The sequence shown here is derived from an EMBL/GenBank/DDBJ whole genome shotgun (WGS) entry which is preliminary data.</text>
</comment>
<accession>A0A1E8PMN8</accession>
<dbReference type="AlphaFoldDB" id="A0A1E8PMN8"/>
<evidence type="ECO:0000313" key="2">
    <source>
        <dbReference type="EMBL" id="OFJ47197.1"/>
    </source>
</evidence>
<evidence type="ECO:0000313" key="3">
    <source>
        <dbReference type="EMBL" id="OFJ47579.1"/>
    </source>
</evidence>
<name>A0A1E8PMN8_9BURK</name>
<protein>
    <submittedName>
        <fullName evidence="2">Uncharacterized protein</fullName>
    </submittedName>
</protein>
<dbReference type="Proteomes" id="UP000092634">
    <property type="component" value="Unassembled WGS sequence"/>
</dbReference>
<dbReference type="EMBL" id="MAQB02000003">
    <property type="protein sequence ID" value="OFJ47579.1"/>
    <property type="molecule type" value="Genomic_DNA"/>
</dbReference>
<proteinExistence type="predicted"/>
<sequence length="85" mass="9199">MGIGKTFIANPQPTETVEPAQGASDYPAPFARALARCDATAQFMITRKIFPRQSCLEHEQNAGQGGSIVPVHQSNAHAGRARFFE</sequence>
<dbReference type="EMBL" id="MAQB02000007">
    <property type="protein sequence ID" value="OFJ47197.1"/>
    <property type="molecule type" value="Genomic_DNA"/>
</dbReference>
<feature type="region of interest" description="Disordered" evidence="1">
    <location>
        <begin position="1"/>
        <end position="23"/>
    </location>
</feature>
<evidence type="ECO:0000313" key="4">
    <source>
        <dbReference type="Proteomes" id="UP000092634"/>
    </source>
</evidence>
<organism evidence="2 4">
    <name type="scientific">Janthinobacterium lividum</name>
    <dbReference type="NCBI Taxonomy" id="29581"/>
    <lineage>
        <taxon>Bacteria</taxon>
        <taxon>Pseudomonadati</taxon>
        <taxon>Pseudomonadota</taxon>
        <taxon>Betaproteobacteria</taxon>
        <taxon>Burkholderiales</taxon>
        <taxon>Oxalobacteraceae</taxon>
        <taxon>Janthinobacterium</taxon>
    </lineage>
</organism>
<gene>
    <name evidence="3" type="ORF">BA896_023250</name>
    <name evidence="2" type="ORF">BA896_023470</name>
</gene>
<reference evidence="2 4" key="1">
    <citation type="submission" date="2016-10" db="EMBL/GenBank/DDBJ databases">
        <title>Updated version of Genome Assembly of Janthinobacterium lividum ERGS5:01.</title>
        <authorList>
            <person name="Kumar R."/>
            <person name="Acharya V."/>
            <person name="Singh D."/>
        </authorList>
    </citation>
    <scope>NUCLEOTIDE SEQUENCE [LARGE SCALE GENOMIC DNA]</scope>
    <source>
        <strain evidence="2 4">ERGS5:01</strain>
    </source>
</reference>